<dbReference type="eggNOG" id="KOG1525">
    <property type="taxonomic scope" value="Eukaryota"/>
</dbReference>
<evidence type="ECO:0000256" key="6">
    <source>
        <dbReference type="ARBA" id="ARBA00022776"/>
    </source>
</evidence>
<feature type="compositionally biased region" description="Basic and acidic residues" evidence="11">
    <location>
        <begin position="411"/>
        <end position="428"/>
    </location>
</feature>
<feature type="compositionally biased region" description="Basic and acidic residues" evidence="11">
    <location>
        <begin position="531"/>
        <end position="540"/>
    </location>
</feature>
<dbReference type="GO" id="GO:0000785">
    <property type="term" value="C:chromatin"/>
    <property type="evidence" value="ECO:0007669"/>
    <property type="project" value="TreeGrafter"/>
</dbReference>
<evidence type="ECO:0000256" key="11">
    <source>
        <dbReference type="SAM" id="MobiDB-lite"/>
    </source>
</evidence>
<evidence type="ECO:0000256" key="1">
    <source>
        <dbReference type="ARBA" id="ARBA00004123"/>
    </source>
</evidence>
<keyword evidence="5" id="KW-0227">DNA damage</keyword>
<evidence type="ECO:0008006" key="14">
    <source>
        <dbReference type="Google" id="ProtNLM"/>
    </source>
</evidence>
<dbReference type="Gene3D" id="2.30.30.140">
    <property type="match status" value="1"/>
</dbReference>
<keyword evidence="7" id="KW-0234">DNA repair</keyword>
<dbReference type="InterPro" id="IPR016024">
    <property type="entry name" value="ARM-type_fold"/>
</dbReference>
<feature type="compositionally biased region" description="Basic and acidic residues" evidence="11">
    <location>
        <begin position="610"/>
        <end position="625"/>
    </location>
</feature>
<evidence type="ECO:0000313" key="12">
    <source>
        <dbReference type="EnsemblPlants" id="OPUNC02G21760.1"/>
    </source>
</evidence>
<feature type="compositionally biased region" description="Basic and acidic residues" evidence="11">
    <location>
        <begin position="696"/>
        <end position="713"/>
    </location>
</feature>
<dbReference type="GO" id="GO:0005634">
    <property type="term" value="C:nucleus"/>
    <property type="evidence" value="ECO:0007669"/>
    <property type="project" value="UniProtKB-SubCell"/>
</dbReference>
<sequence length="740" mass="79699">MAELGELEGKLRDVGEKLLSPPDDVDALLKLIHEAEIYILKVEQAPSESMVSAITPAMKALVKKELLDNSSYEVKLSVVSCISEITRITAPDTPYDDDVMKDVFSIMVGSFEKLDDMENPLFRRIVAILETVAKVRLCVVMLDLECEDLILQMFHNFFTTVKPNHPENVITCMTTIMILVIEEDDDVEIPIAECLLKHAKSELKETSAASFELAEKLLKGTSLNEYNNIIATICEDSSDVKEDMDADPSGKDMVDDGKLSERTISDELPQEPAKLEQDVTQTTAIGSGATPVDNGTEFAAANSKELSNLNSEKKDGVKQSAKVANGAAAETSERVDGSPAMVKAKRGRPPGPKSLEKKAAGKKVLGLKKVEETTDSAGKLSKQSSKDDSKPSTRKASGAGSSKKQQKISLKQKDETDSKEDTAKDLSLKEMVSPKSVSKGSARTKGSQGQDNNGSKRKRSQEDEQETPRSRKNKGLDASLVGARIQVWWPDDKKFYKGIVDSFDTASKRHKIAYDDGDVEVLLLRDEKWEFVSEEQDKTPDVASEISPKPRGRGRKGRGSSVQLKEGNAETPKSGGGDLPKKRGRPKGSSNGTPNSNISATSSKSKGKAARKDDNETPKIGSDLKEEAEEGSEDKATKSTEKTKDDLPEDGSNKSASKPKEASSGGKDLKGENKPSEGRAKPGRKPKVAAAAVAGEESKANVSAEKEKGKEAEGEAAAEVEQGGSAGGASTGGKKRRRKA</sequence>
<reference evidence="12" key="2">
    <citation type="submission" date="2018-05" db="EMBL/GenBank/DDBJ databases">
        <title>OpunRS2 (Oryza punctata Reference Sequence Version 2).</title>
        <authorList>
            <person name="Zhang J."/>
            <person name="Kudrna D."/>
            <person name="Lee S."/>
            <person name="Talag J."/>
            <person name="Welchert J."/>
            <person name="Wing R.A."/>
        </authorList>
    </citation>
    <scope>NUCLEOTIDE SEQUENCE [LARGE SCALE GENOMIC DNA]</scope>
</reference>
<feature type="region of interest" description="Disordered" evidence="11">
    <location>
        <begin position="531"/>
        <end position="740"/>
    </location>
</feature>
<dbReference type="GO" id="GO:0006281">
    <property type="term" value="P:DNA repair"/>
    <property type="evidence" value="ECO:0007669"/>
    <property type="project" value="UniProtKB-KW"/>
</dbReference>
<feature type="compositionally biased region" description="Polar residues" evidence="11">
    <location>
        <begin position="588"/>
        <end position="598"/>
    </location>
</feature>
<keyword evidence="8" id="KW-0539">Nucleus</keyword>
<dbReference type="Proteomes" id="UP000026962">
    <property type="component" value="Chromosome 2"/>
</dbReference>
<evidence type="ECO:0000256" key="3">
    <source>
        <dbReference type="ARBA" id="ARBA00022618"/>
    </source>
</evidence>
<feature type="compositionally biased region" description="Polar residues" evidence="11">
    <location>
        <begin position="435"/>
        <end position="453"/>
    </location>
</feature>
<protein>
    <recommendedName>
        <fullName evidence="14">Tudor domain-containing protein</fullName>
    </recommendedName>
</protein>
<evidence type="ECO:0000256" key="9">
    <source>
        <dbReference type="ARBA" id="ARBA00023306"/>
    </source>
</evidence>
<keyword evidence="6" id="KW-0498">Mitosis</keyword>
<dbReference type="AlphaFoldDB" id="A0A0E0K2B8"/>
<proteinExistence type="inferred from homology"/>
<keyword evidence="4" id="KW-0677">Repeat</keyword>
<feature type="region of interest" description="Disordered" evidence="11">
    <location>
        <begin position="307"/>
        <end position="480"/>
    </location>
</feature>
<dbReference type="PANTHER" id="PTHR12663:SF44">
    <property type="entry name" value="OS02G0612800 PROTEIN"/>
    <property type="match status" value="1"/>
</dbReference>
<dbReference type="STRING" id="4537.A0A0E0K2B8"/>
<feature type="compositionally biased region" description="Basic and acidic residues" evidence="11">
    <location>
        <begin position="633"/>
        <end position="646"/>
    </location>
</feature>
<evidence type="ECO:0000256" key="4">
    <source>
        <dbReference type="ARBA" id="ARBA00022737"/>
    </source>
</evidence>
<feature type="compositionally biased region" description="Basic and acidic residues" evidence="11">
    <location>
        <begin position="460"/>
        <end position="469"/>
    </location>
</feature>
<dbReference type="CDD" id="cd20404">
    <property type="entry name" value="Tudor_Agenet_AtEML-like"/>
    <property type="match status" value="1"/>
</dbReference>
<accession>A0A0E0K2B8</accession>
<dbReference type="EnsemblPlants" id="OPUNC02G21760.1">
    <property type="protein sequence ID" value="OPUNC02G21760.1"/>
    <property type="gene ID" value="OPUNC02G21760"/>
</dbReference>
<evidence type="ECO:0000256" key="10">
    <source>
        <dbReference type="ARBA" id="ARBA00058864"/>
    </source>
</evidence>
<keyword evidence="3" id="KW-0132">Cell division</keyword>
<dbReference type="HOGENOM" id="CLU_008968_2_1_1"/>
<dbReference type="Pfam" id="PF20168">
    <property type="entry name" value="PDS5"/>
    <property type="match status" value="1"/>
</dbReference>
<name>A0A0E0K2B8_ORYPU</name>
<dbReference type="OMA" id="PHEDHFV"/>
<dbReference type="GO" id="GO:0051301">
    <property type="term" value="P:cell division"/>
    <property type="evidence" value="ECO:0007669"/>
    <property type="project" value="UniProtKB-KW"/>
</dbReference>
<keyword evidence="9" id="KW-0131">Cell cycle</keyword>
<comment type="subcellular location">
    <subcellularLocation>
        <location evidence="1">Nucleus</location>
    </subcellularLocation>
</comment>
<dbReference type="GO" id="GO:0035825">
    <property type="term" value="P:homologous recombination"/>
    <property type="evidence" value="ECO:0007669"/>
    <property type="project" value="UniProtKB-ARBA"/>
</dbReference>
<dbReference type="FunFam" id="2.30.30.140:FF:000033">
    <property type="entry name" value="Binding protein"/>
    <property type="match status" value="1"/>
</dbReference>
<evidence type="ECO:0000256" key="2">
    <source>
        <dbReference type="ARBA" id="ARBA00006254"/>
    </source>
</evidence>
<evidence type="ECO:0000256" key="5">
    <source>
        <dbReference type="ARBA" id="ARBA00022763"/>
    </source>
</evidence>
<dbReference type="Gramene" id="OPUNC02G21760.1">
    <property type="protein sequence ID" value="OPUNC02G21760.1"/>
    <property type="gene ID" value="OPUNC02G21760"/>
</dbReference>
<comment type="function">
    <text evidence="10">Cohesin cofactor dispensable during the meiotic division but playing an important role in DNA repair by homologous recombination (HR) probably by helping SMC5/SMC6 complex. Regulator of sister chromatid cohesion in mitosis which may stabilize cohesin complex association with chromatin. May couple sister chromatid cohesion during mitosis to DNA replication. Cohesion ensures that chromosome partitioning is accurate in both meiotic and mitotic cells and plays an important role in DNA repair.</text>
</comment>
<comment type="similarity">
    <text evidence="2">Belongs to the PDS5 family.</text>
</comment>
<dbReference type="SUPFAM" id="SSF63748">
    <property type="entry name" value="Tudor/PWWP/MBT"/>
    <property type="match status" value="1"/>
</dbReference>
<evidence type="ECO:0000256" key="8">
    <source>
        <dbReference type="ARBA" id="ARBA00023242"/>
    </source>
</evidence>
<evidence type="ECO:0000313" key="13">
    <source>
        <dbReference type="Proteomes" id="UP000026962"/>
    </source>
</evidence>
<dbReference type="GO" id="GO:0009556">
    <property type="term" value="P:microsporogenesis"/>
    <property type="evidence" value="ECO:0007669"/>
    <property type="project" value="UniProtKB-ARBA"/>
</dbReference>
<dbReference type="PANTHER" id="PTHR12663">
    <property type="entry name" value="ANDROGEN INDUCED INHIBITOR OF PROLIFERATION AS3 / PDS5-RELATED"/>
    <property type="match status" value="1"/>
</dbReference>
<dbReference type="SUPFAM" id="SSF48371">
    <property type="entry name" value="ARM repeat"/>
    <property type="match status" value="1"/>
</dbReference>
<evidence type="ECO:0000256" key="7">
    <source>
        <dbReference type="ARBA" id="ARBA00023204"/>
    </source>
</evidence>
<dbReference type="InterPro" id="IPR039776">
    <property type="entry name" value="Pds5"/>
</dbReference>
<organism evidence="12">
    <name type="scientific">Oryza punctata</name>
    <name type="common">Red rice</name>
    <dbReference type="NCBI Taxonomy" id="4537"/>
    <lineage>
        <taxon>Eukaryota</taxon>
        <taxon>Viridiplantae</taxon>
        <taxon>Streptophyta</taxon>
        <taxon>Embryophyta</taxon>
        <taxon>Tracheophyta</taxon>
        <taxon>Spermatophyta</taxon>
        <taxon>Magnoliopsida</taxon>
        <taxon>Liliopsida</taxon>
        <taxon>Poales</taxon>
        <taxon>Poaceae</taxon>
        <taxon>BOP clade</taxon>
        <taxon>Oryzoideae</taxon>
        <taxon>Oryzeae</taxon>
        <taxon>Oryzinae</taxon>
        <taxon>Oryza</taxon>
    </lineage>
</organism>
<keyword evidence="13" id="KW-1185">Reference proteome</keyword>
<reference evidence="12" key="1">
    <citation type="submission" date="2015-04" db="UniProtKB">
        <authorList>
            <consortium name="EnsemblPlants"/>
        </authorList>
    </citation>
    <scope>IDENTIFICATION</scope>
</reference>
<dbReference type="GO" id="GO:0007064">
    <property type="term" value="P:mitotic sister chromatid cohesion"/>
    <property type="evidence" value="ECO:0007669"/>
    <property type="project" value="InterPro"/>
</dbReference>
<feature type="compositionally biased region" description="Basic and acidic residues" evidence="11">
    <location>
        <begin position="667"/>
        <end position="680"/>
    </location>
</feature>